<accession>A0A0L7T4G8</accession>
<dbReference type="PATRIC" id="fig|1560201.3.peg.2005"/>
<dbReference type="FunFam" id="3.40.50.980:FF:000001">
    <property type="entry name" value="Non-ribosomal peptide synthetase"/>
    <property type="match status" value="1"/>
</dbReference>
<organism evidence="5 6">
    <name type="scientific">Winslowiella iniecta</name>
    <dbReference type="NCBI Taxonomy" id="1560201"/>
    <lineage>
        <taxon>Bacteria</taxon>
        <taxon>Pseudomonadati</taxon>
        <taxon>Pseudomonadota</taxon>
        <taxon>Gammaproteobacteria</taxon>
        <taxon>Enterobacterales</taxon>
        <taxon>Erwiniaceae</taxon>
        <taxon>Winslowiella</taxon>
    </lineage>
</organism>
<evidence type="ECO:0000256" key="2">
    <source>
        <dbReference type="ARBA" id="ARBA00022450"/>
    </source>
</evidence>
<name>A0A0L7T4G8_9GAMM</name>
<dbReference type="GO" id="GO:0043041">
    <property type="term" value="P:amino acid activation for nonribosomal peptide biosynthetic process"/>
    <property type="evidence" value="ECO:0007669"/>
    <property type="project" value="TreeGrafter"/>
</dbReference>
<dbReference type="InterPro" id="IPR009081">
    <property type="entry name" value="PP-bd_ACP"/>
</dbReference>
<reference evidence="5 6" key="1">
    <citation type="journal article" date="2015" name="Int. J. Syst. Evol. Microbiol.">
        <title>Erwinia iniecta sp. nov., isolated from Russian wheat aphids (Diuraphis noxia).</title>
        <authorList>
            <person name="Campillo T."/>
            <person name="Luna E."/>
            <person name="Portier P."/>
            <person name="Fischer-Le Saux M."/>
            <person name="Lapitan N."/>
            <person name="Tisserat N.A."/>
            <person name="Leach J.E."/>
        </authorList>
    </citation>
    <scope>NUCLEOTIDE SEQUENCE [LARGE SCALE GENOMIC DNA]</scope>
    <source>
        <strain evidence="5 6">B120</strain>
    </source>
</reference>
<dbReference type="EMBL" id="JRXE01000011">
    <property type="protein sequence ID" value="KOC90277.1"/>
    <property type="molecule type" value="Genomic_DNA"/>
</dbReference>
<dbReference type="InterPro" id="IPR001242">
    <property type="entry name" value="Condensation_dom"/>
</dbReference>
<dbReference type="FunFam" id="1.10.1200.10:FF:000005">
    <property type="entry name" value="Nonribosomal peptide synthetase 1"/>
    <property type="match status" value="1"/>
</dbReference>
<dbReference type="GO" id="GO:0031177">
    <property type="term" value="F:phosphopantetheine binding"/>
    <property type="evidence" value="ECO:0007669"/>
    <property type="project" value="TreeGrafter"/>
</dbReference>
<evidence type="ECO:0000256" key="1">
    <source>
        <dbReference type="ARBA" id="ARBA00001957"/>
    </source>
</evidence>
<dbReference type="InterPro" id="IPR045851">
    <property type="entry name" value="AMP-bd_C_sf"/>
</dbReference>
<dbReference type="SUPFAM" id="SSF52777">
    <property type="entry name" value="CoA-dependent acyltransferases"/>
    <property type="match status" value="4"/>
</dbReference>
<dbReference type="InterPro" id="IPR023213">
    <property type="entry name" value="CAT-like_dom_sf"/>
</dbReference>
<dbReference type="Pfam" id="PF00550">
    <property type="entry name" value="PP-binding"/>
    <property type="match status" value="1"/>
</dbReference>
<dbReference type="GO" id="GO:0003824">
    <property type="term" value="F:catalytic activity"/>
    <property type="evidence" value="ECO:0007669"/>
    <property type="project" value="InterPro"/>
</dbReference>
<keyword evidence="3" id="KW-0597">Phosphoprotein</keyword>
<dbReference type="InterPro" id="IPR000873">
    <property type="entry name" value="AMP-dep_synth/lig_dom"/>
</dbReference>
<dbReference type="InterPro" id="IPR010071">
    <property type="entry name" value="AA_adenyl_dom"/>
</dbReference>
<dbReference type="InterPro" id="IPR042099">
    <property type="entry name" value="ANL_N_sf"/>
</dbReference>
<dbReference type="Proteomes" id="UP000037088">
    <property type="component" value="Unassembled WGS sequence"/>
</dbReference>
<keyword evidence="2" id="KW-0596">Phosphopantetheine</keyword>
<dbReference type="PANTHER" id="PTHR45527:SF14">
    <property type="entry name" value="PLIPASTATIN SYNTHASE SUBUNIT B"/>
    <property type="match status" value="1"/>
</dbReference>
<dbReference type="GO" id="GO:0044550">
    <property type="term" value="P:secondary metabolite biosynthetic process"/>
    <property type="evidence" value="ECO:0007669"/>
    <property type="project" value="TreeGrafter"/>
</dbReference>
<evidence type="ECO:0000313" key="5">
    <source>
        <dbReference type="EMBL" id="KOC90277.1"/>
    </source>
</evidence>
<dbReference type="SUPFAM" id="SSF56801">
    <property type="entry name" value="Acetyl-CoA synthetase-like"/>
    <property type="match status" value="1"/>
</dbReference>
<evidence type="ECO:0000256" key="3">
    <source>
        <dbReference type="ARBA" id="ARBA00022553"/>
    </source>
</evidence>
<evidence type="ECO:0000313" key="6">
    <source>
        <dbReference type="Proteomes" id="UP000037088"/>
    </source>
</evidence>
<dbReference type="Pfam" id="PF13193">
    <property type="entry name" value="AMP-binding_C"/>
    <property type="match status" value="1"/>
</dbReference>
<dbReference type="NCBIfam" id="TIGR01733">
    <property type="entry name" value="AA-adenyl-dom"/>
    <property type="match status" value="1"/>
</dbReference>
<dbReference type="FunFam" id="3.40.50.12780:FF:000012">
    <property type="entry name" value="Non-ribosomal peptide synthetase"/>
    <property type="match status" value="1"/>
</dbReference>
<comment type="cofactor">
    <cofactor evidence="1">
        <name>pantetheine 4'-phosphate</name>
        <dbReference type="ChEBI" id="CHEBI:47942"/>
    </cofactor>
</comment>
<protein>
    <recommendedName>
        <fullName evidence="4">Carrier domain-containing protein</fullName>
    </recommendedName>
</protein>
<dbReference type="Gene3D" id="3.40.50.12780">
    <property type="entry name" value="N-terminal domain of ligase-like"/>
    <property type="match status" value="1"/>
</dbReference>
<dbReference type="Gene3D" id="3.30.300.30">
    <property type="match status" value="1"/>
</dbReference>
<dbReference type="SUPFAM" id="SSF47336">
    <property type="entry name" value="ACP-like"/>
    <property type="match status" value="1"/>
</dbReference>
<dbReference type="InterPro" id="IPR036736">
    <property type="entry name" value="ACP-like_sf"/>
</dbReference>
<dbReference type="Gene3D" id="1.10.1200.10">
    <property type="entry name" value="ACP-like"/>
    <property type="match status" value="1"/>
</dbReference>
<feature type="domain" description="Carrier" evidence="4">
    <location>
        <begin position="981"/>
        <end position="1055"/>
    </location>
</feature>
<dbReference type="Gene3D" id="3.30.559.10">
    <property type="entry name" value="Chloramphenicol acetyltransferase-like domain"/>
    <property type="match status" value="2"/>
</dbReference>
<comment type="caution">
    <text evidence="5">The sequence shown here is derived from an EMBL/GenBank/DDBJ whole genome shotgun (WGS) entry which is preliminary data.</text>
</comment>
<evidence type="ECO:0000259" key="4">
    <source>
        <dbReference type="PROSITE" id="PS50075"/>
    </source>
</evidence>
<dbReference type="PANTHER" id="PTHR45527">
    <property type="entry name" value="NONRIBOSOMAL PEPTIDE SYNTHETASE"/>
    <property type="match status" value="1"/>
</dbReference>
<dbReference type="Pfam" id="PF00668">
    <property type="entry name" value="Condensation"/>
    <property type="match status" value="2"/>
</dbReference>
<dbReference type="FunFam" id="3.40.50.980:FF:000002">
    <property type="entry name" value="Enterobactin synthetase component F"/>
    <property type="match status" value="1"/>
</dbReference>
<keyword evidence="6" id="KW-1185">Reference proteome</keyword>
<proteinExistence type="predicted"/>
<dbReference type="RefSeq" id="WP_052899046.1">
    <property type="nucleotide sequence ID" value="NZ_JRXE01000011.1"/>
</dbReference>
<gene>
    <name evidence="5" type="ORF">NG42_09410</name>
</gene>
<dbReference type="InterPro" id="IPR025110">
    <property type="entry name" value="AMP-bd_C"/>
</dbReference>
<dbReference type="GO" id="GO:0005829">
    <property type="term" value="C:cytosol"/>
    <property type="evidence" value="ECO:0007669"/>
    <property type="project" value="TreeGrafter"/>
</dbReference>
<dbReference type="CDD" id="cd17643">
    <property type="entry name" value="A_NRPS_Cytc1-like"/>
    <property type="match status" value="1"/>
</dbReference>
<sequence length="1509" mass="170146">MSKELYHSDDACELSSEQKKIWFQFIQQPNQTAYNISEGFICSGEINVAALISALKHTISNTPALSVIFKEKDDKTWQCSAPDIVEGTKYITQAEGFSSCDEAKNFVYEKCNTPFDLYNEIPLRMIIARYAQHHIIVALCFHHIAIDGWSAQLFYNDLNANYSKYCHHTKPSNDQTAASYINYLSWQQSAEQKLARQHSHEYWCNYLSDVSPILELPMNKKRGGSFQSAGSSMTLPIPEKICQSVKHSSVQHHVTDWCFYLTVFSLLLQRYSNQTQFCIGYPSANRAMPGSEMIGGLFTNTLVLKAEFNPDDRFSTLLSRNYDTLLAGYEYDNVQLETVINDLNIPRSASCNPLWQVLFAQQDRRGYGLNLPGVSTCQFLMPATDVKLDLSVMIDTDSNGTQGIIEYSDQLFESKEIEVLWRHYLQLLASFAADAHQPLNAPALADAEPQHAKKVSSAGKSRYHSLNCWFETVVANYPERIAVECEQECLTYAQLNDKANSLSRELLKQGAKPGELIGLSLKRNEYLIIGIIAILKTGCGYLPLDPTYPISRIDYILQDTECRIVVTDVDTAPLLSGKNVRLVDVSNCTNERKIRTLGEVINDGSSLAYCIYTSGSTGNPKGVLISHTNVMRLFENTHQWFSFDQHDVWTLFHSYSFDFSVWEIFGALLHGGKLVVVPYDISRSPEDFRNLLKEKKVTVLNQTPSAFNPLSLVEMTNFEENDRLQNLRYVVFGGEALNFASLSGWVSKYGDSSPDLVNMYGITETTVHVTYRKISLADIINNTGSYIGDAIPDLDIALLDSLGRPVPTGMVGEMYISGAGLAIGYHNRDSLNSERFIHLTLKGRKKRFYKTGDLAKRRFDGELEYYGRADKQVKIRGHRIELGEIENALIKLPDVSEAVVLARPDAHGKDKLKAWVSLSSKMHCNPLLIKSQLAASLPSYMIPQEIIIIDSIPLTTNGKVNTYALPENSSCTSPTDLLPVKANTLLEAKLHSIWCNILGRTDVGIHDNFFALGGDSLLAVMFSQQCRKNNITLNVIDLLNHQTIAELAMNAGVEDIDTSLNQNAVTEPVNVAGRPLVQQDGIYPMSGMQQVMFENYNKVSARCSGAYHVQQAYRITDKNPQPQAMLKAIKMMMEAHPVLRTVALYDDNNGWSQMFADEMPVDFKFHDLTRLNSSEIDNKISAIREQDLEMPFTFNLPTKALFRCNWFQISVNCFELLISTHHGIADGWGNQVLLTELFDLYRAIREGEDIQPDIRPNGFLEYLSVEKNNAADRAHKHYWLPFKKINHDDQSNASSSCDGLANPAIDRFVDRTLMARLEKIARHHNVTLKSLMLFALNSVLLKAQCNYDGFIGVVSNGRKDNLSDPLHSLGLYWNMLPVRFRQLSSMALLKSVHDDLLACEQFGVFPIAFHKSYVKPCVTFNFVNFHNKFDFGTQSGMELISEYWHDRFHYPLNVYVAGSNSTDGNLFRMESLSGYISFQQANALMSDFILYLSDMSVNPLWNTDHVLSS</sequence>
<dbReference type="PROSITE" id="PS50075">
    <property type="entry name" value="CARRIER"/>
    <property type="match status" value="1"/>
</dbReference>
<dbReference type="Gene3D" id="3.30.559.30">
    <property type="entry name" value="Nonribosomal peptide synthetase, condensation domain"/>
    <property type="match status" value="2"/>
</dbReference>
<dbReference type="Pfam" id="PF00501">
    <property type="entry name" value="AMP-binding"/>
    <property type="match status" value="1"/>
</dbReference>